<sequence>MANYYNHNGFEIEIVGVLSGKEDVFNQVSKNMDNCSTLTAFSVTEQRTLLLCCNTSGIDMTHKTKVTCLSHLE</sequence>
<comment type="caution">
    <text evidence="1">The sequence shown here is derived from an EMBL/GenBank/DDBJ whole genome shotgun (WGS) entry which is preliminary data.</text>
</comment>
<gene>
    <name evidence="1" type="ORF">P7K49_008212</name>
</gene>
<evidence type="ECO:0000313" key="2">
    <source>
        <dbReference type="Proteomes" id="UP001266305"/>
    </source>
</evidence>
<accession>A0ABQ9VXU0</accession>
<dbReference type="Proteomes" id="UP001266305">
    <property type="component" value="Unassembled WGS sequence"/>
</dbReference>
<reference evidence="1 2" key="1">
    <citation type="submission" date="2023-05" db="EMBL/GenBank/DDBJ databases">
        <title>B98-5 Cell Line De Novo Hybrid Assembly: An Optical Mapping Approach.</title>
        <authorList>
            <person name="Kananen K."/>
            <person name="Auerbach J.A."/>
            <person name="Kautto E."/>
            <person name="Blachly J.S."/>
        </authorList>
    </citation>
    <scope>NUCLEOTIDE SEQUENCE [LARGE SCALE GENOMIC DNA]</scope>
    <source>
        <strain evidence="1">B95-8</strain>
        <tissue evidence="1">Cell line</tissue>
    </source>
</reference>
<proteinExistence type="predicted"/>
<name>A0ABQ9VXU0_SAGOE</name>
<evidence type="ECO:0000313" key="1">
    <source>
        <dbReference type="EMBL" id="KAK2113946.1"/>
    </source>
</evidence>
<organism evidence="1 2">
    <name type="scientific">Saguinus oedipus</name>
    <name type="common">Cotton-top tamarin</name>
    <name type="synonym">Oedipomidas oedipus</name>
    <dbReference type="NCBI Taxonomy" id="9490"/>
    <lineage>
        <taxon>Eukaryota</taxon>
        <taxon>Metazoa</taxon>
        <taxon>Chordata</taxon>
        <taxon>Craniata</taxon>
        <taxon>Vertebrata</taxon>
        <taxon>Euteleostomi</taxon>
        <taxon>Mammalia</taxon>
        <taxon>Eutheria</taxon>
        <taxon>Euarchontoglires</taxon>
        <taxon>Primates</taxon>
        <taxon>Haplorrhini</taxon>
        <taxon>Platyrrhini</taxon>
        <taxon>Cebidae</taxon>
        <taxon>Callitrichinae</taxon>
        <taxon>Saguinus</taxon>
    </lineage>
</organism>
<protein>
    <submittedName>
        <fullName evidence="1">Uncharacterized protein</fullName>
    </submittedName>
</protein>
<dbReference type="EMBL" id="JASSZA010000004">
    <property type="protein sequence ID" value="KAK2113946.1"/>
    <property type="molecule type" value="Genomic_DNA"/>
</dbReference>
<keyword evidence="2" id="KW-1185">Reference proteome</keyword>